<evidence type="ECO:0000313" key="8">
    <source>
        <dbReference type="EMBL" id="PTQ53593.1"/>
    </source>
</evidence>
<dbReference type="PROSITE" id="PS51078">
    <property type="entry name" value="ICLR_ED"/>
    <property type="match status" value="1"/>
</dbReference>
<dbReference type="InterPro" id="IPR014757">
    <property type="entry name" value="Tscrpt_reg_IclR_C"/>
</dbReference>
<dbReference type="SUPFAM" id="SSF55781">
    <property type="entry name" value="GAF domain-like"/>
    <property type="match status" value="1"/>
</dbReference>
<dbReference type="GO" id="GO:0003677">
    <property type="term" value="F:DNA binding"/>
    <property type="evidence" value="ECO:0007669"/>
    <property type="project" value="UniProtKB-KW"/>
</dbReference>
<keyword evidence="3" id="KW-0804">Transcription</keyword>
<dbReference type="InterPro" id="IPR005471">
    <property type="entry name" value="Tscrpt_reg_IclR_N"/>
</dbReference>
<gene>
    <name evidence="8" type="ORF">HSCHL_1658</name>
</gene>
<dbReference type="Gene3D" id="3.30.450.40">
    <property type="match status" value="1"/>
</dbReference>
<comment type="caution">
    <text evidence="8">The sequence shown here is derived from an EMBL/GenBank/DDBJ whole genome shotgun (WGS) entry which is preliminary data.</text>
</comment>
<dbReference type="InterPro" id="IPR036390">
    <property type="entry name" value="WH_DNA-bd_sf"/>
</dbReference>
<dbReference type="SUPFAM" id="SSF46785">
    <property type="entry name" value="Winged helix' DNA-binding domain"/>
    <property type="match status" value="1"/>
</dbReference>
<accession>A0A2T5GBM6</accession>
<dbReference type="InterPro" id="IPR036388">
    <property type="entry name" value="WH-like_DNA-bd_sf"/>
</dbReference>
<evidence type="ECO:0000256" key="1">
    <source>
        <dbReference type="ARBA" id="ARBA00023015"/>
    </source>
</evidence>
<dbReference type="Gene3D" id="1.10.10.10">
    <property type="entry name" value="Winged helix-like DNA-binding domain superfamily/Winged helix DNA-binding domain"/>
    <property type="match status" value="1"/>
</dbReference>
<dbReference type="Pfam" id="PF01614">
    <property type="entry name" value="IclR_C"/>
    <property type="match status" value="1"/>
</dbReference>
<dbReference type="SMART" id="SM00346">
    <property type="entry name" value="HTH_ICLR"/>
    <property type="match status" value="1"/>
</dbReference>
<evidence type="ECO:0000256" key="4">
    <source>
        <dbReference type="ARBA" id="ARBA00058938"/>
    </source>
</evidence>
<comment type="function">
    <text evidence="4">May be an activator protein for the gylABX operon.</text>
</comment>
<dbReference type="GO" id="GO:0045892">
    <property type="term" value="P:negative regulation of DNA-templated transcription"/>
    <property type="evidence" value="ECO:0007669"/>
    <property type="project" value="TreeGrafter"/>
</dbReference>
<evidence type="ECO:0000313" key="9">
    <source>
        <dbReference type="Proteomes" id="UP000244180"/>
    </source>
</evidence>
<evidence type="ECO:0000256" key="3">
    <source>
        <dbReference type="ARBA" id="ARBA00023163"/>
    </source>
</evidence>
<dbReference type="AlphaFoldDB" id="A0A2T5GBM6"/>
<dbReference type="InterPro" id="IPR029016">
    <property type="entry name" value="GAF-like_dom_sf"/>
</dbReference>
<evidence type="ECO:0000256" key="2">
    <source>
        <dbReference type="ARBA" id="ARBA00023125"/>
    </source>
</evidence>
<evidence type="ECO:0000259" key="7">
    <source>
        <dbReference type="PROSITE" id="PS51078"/>
    </source>
</evidence>
<dbReference type="FunFam" id="1.10.10.10:FF:000056">
    <property type="entry name" value="IclR family transcriptional regulator"/>
    <property type="match status" value="1"/>
</dbReference>
<keyword evidence="1" id="KW-0805">Transcription regulation</keyword>
<dbReference type="PANTHER" id="PTHR30136">
    <property type="entry name" value="HELIX-TURN-HELIX TRANSCRIPTIONAL REGULATOR, ICLR FAMILY"/>
    <property type="match status" value="1"/>
</dbReference>
<name>A0A2T5GBM6_HYDSH</name>
<dbReference type="InterPro" id="IPR050707">
    <property type="entry name" value="HTH_MetabolicPath_Reg"/>
</dbReference>
<dbReference type="PROSITE" id="PS51077">
    <property type="entry name" value="HTH_ICLR"/>
    <property type="match status" value="1"/>
</dbReference>
<evidence type="ECO:0000259" key="6">
    <source>
        <dbReference type="PROSITE" id="PS51077"/>
    </source>
</evidence>
<keyword evidence="2" id="KW-0238">DNA-binding</keyword>
<organism evidence="8 9">
    <name type="scientific">Hydrogenibacillus schlegelii</name>
    <name type="common">Bacillus schlegelii</name>
    <dbReference type="NCBI Taxonomy" id="1484"/>
    <lineage>
        <taxon>Bacteria</taxon>
        <taxon>Bacillati</taxon>
        <taxon>Bacillota</taxon>
        <taxon>Bacilli</taxon>
        <taxon>Bacillales</taxon>
        <taxon>Bacillales Family X. Incertae Sedis</taxon>
        <taxon>Hydrogenibacillus</taxon>
    </lineage>
</organism>
<feature type="domain" description="HTH iclR-type" evidence="6">
    <location>
        <begin position="10"/>
        <end position="71"/>
    </location>
</feature>
<dbReference type="Proteomes" id="UP000244180">
    <property type="component" value="Unassembled WGS sequence"/>
</dbReference>
<dbReference type="EMBL" id="PEBV01000013">
    <property type="protein sequence ID" value="PTQ53593.1"/>
    <property type="molecule type" value="Genomic_DNA"/>
</dbReference>
<dbReference type="Pfam" id="PF09339">
    <property type="entry name" value="HTH_IclR"/>
    <property type="match status" value="1"/>
</dbReference>
<dbReference type="GO" id="GO:0003700">
    <property type="term" value="F:DNA-binding transcription factor activity"/>
    <property type="evidence" value="ECO:0007669"/>
    <property type="project" value="TreeGrafter"/>
</dbReference>
<dbReference type="PANTHER" id="PTHR30136:SF39">
    <property type="entry name" value="TRANSCRIPTIONAL REGULATORY PROTEIN"/>
    <property type="match status" value="1"/>
</dbReference>
<reference evidence="8 9" key="1">
    <citation type="submission" date="2017-08" db="EMBL/GenBank/DDBJ databases">
        <title>Burning lignite coal seam in the remote Altai Mountains harbors a hydrogen-driven thermophilic microbial community.</title>
        <authorList>
            <person name="Kadnikov V.V."/>
            <person name="Mardanov A.V."/>
            <person name="Ivasenko D."/>
            <person name="Beletsky A.V."/>
            <person name="Karnachuk O.V."/>
            <person name="Ravin N.V."/>
        </authorList>
    </citation>
    <scope>NUCLEOTIDE SEQUENCE [LARGE SCALE GENOMIC DNA]</scope>
    <source>
        <strain evidence="8">AL33</strain>
    </source>
</reference>
<feature type="domain" description="IclR-ED" evidence="7">
    <location>
        <begin position="72"/>
        <end position="249"/>
    </location>
</feature>
<proteinExistence type="predicted"/>
<protein>
    <recommendedName>
        <fullName evidence="5">Glycerol operon regulatory protein</fullName>
    </recommendedName>
</protein>
<evidence type="ECO:0000256" key="5">
    <source>
        <dbReference type="ARBA" id="ARBA00070406"/>
    </source>
</evidence>
<sequence>MAMDEDRGSVRSVERALDILLAFTEQRELGLTEVAKAVGLHKSTVFRLLHTLERKGFVVRDPDTDRYRLGFRIFELAASMNHADDPLALVLPEMERLRDAVEETVSLYIRDGLERIRVQAVQSNQVIRRVAPIGQRLPLFVGASSKVLVAFSPSDVLEALLEHPDWPAGIDKAAFRREIDDVRRKGYAMSFEEREEGVAAVSIPVFRPNGDIFAALTVSGPVQRLSRRRMEEMLPELLASGRRMEKLVR</sequence>